<sequence length="196" mass="21724">MSVVPAVTVEHWFDFICPHCYVAQDRNRILRRHGLHLVGHALQIHPEIGPGGAFVGPRSGPTYEFLAREAELAGLPMRWTDRIPYSRPALAAFEWLRGSRPEVAERFATAVFDAYFGEGLDIESDDLLVRLAEEAGGDGDALRAARASAEAALVQSEHLARERGVTSTPTWIAGSQRISGVHPRRWFEDWAAALTR</sequence>
<comment type="caution">
    <text evidence="2">The sequence shown here is derived from an EMBL/GenBank/DDBJ whole genome shotgun (WGS) entry which is preliminary data.</text>
</comment>
<accession>A0ABP9NLA5</accession>
<gene>
    <name evidence="2" type="ORF">GCM10023320_40550</name>
</gene>
<dbReference type="InterPro" id="IPR036249">
    <property type="entry name" value="Thioredoxin-like_sf"/>
</dbReference>
<protein>
    <recommendedName>
        <fullName evidence="1">DSBA-like thioredoxin domain-containing protein</fullName>
    </recommendedName>
</protein>
<evidence type="ECO:0000259" key="1">
    <source>
        <dbReference type="Pfam" id="PF01323"/>
    </source>
</evidence>
<evidence type="ECO:0000313" key="3">
    <source>
        <dbReference type="Proteomes" id="UP001500804"/>
    </source>
</evidence>
<dbReference type="InterPro" id="IPR001853">
    <property type="entry name" value="DSBA-like_thioredoxin_dom"/>
</dbReference>
<dbReference type="EMBL" id="BAABJO010000014">
    <property type="protein sequence ID" value="GAA5125745.1"/>
    <property type="molecule type" value="Genomic_DNA"/>
</dbReference>
<dbReference type="PANTHER" id="PTHR13887">
    <property type="entry name" value="GLUTATHIONE S-TRANSFERASE KAPPA"/>
    <property type="match status" value="1"/>
</dbReference>
<evidence type="ECO:0000313" key="2">
    <source>
        <dbReference type="EMBL" id="GAA5125745.1"/>
    </source>
</evidence>
<dbReference type="SUPFAM" id="SSF52833">
    <property type="entry name" value="Thioredoxin-like"/>
    <property type="match status" value="1"/>
</dbReference>
<organism evidence="2 3">
    <name type="scientific">Pseudonocardia adelaidensis</name>
    <dbReference type="NCBI Taxonomy" id="648754"/>
    <lineage>
        <taxon>Bacteria</taxon>
        <taxon>Bacillati</taxon>
        <taxon>Actinomycetota</taxon>
        <taxon>Actinomycetes</taxon>
        <taxon>Pseudonocardiales</taxon>
        <taxon>Pseudonocardiaceae</taxon>
        <taxon>Pseudonocardia</taxon>
    </lineage>
</organism>
<name>A0ABP9NLA5_9PSEU</name>
<proteinExistence type="predicted"/>
<dbReference type="Proteomes" id="UP001500804">
    <property type="component" value="Unassembled WGS sequence"/>
</dbReference>
<feature type="domain" description="DSBA-like thioredoxin" evidence="1">
    <location>
        <begin position="8"/>
        <end position="182"/>
    </location>
</feature>
<dbReference type="RefSeq" id="WP_345606767.1">
    <property type="nucleotide sequence ID" value="NZ_BAABJO010000014.1"/>
</dbReference>
<keyword evidence="3" id="KW-1185">Reference proteome</keyword>
<dbReference type="PANTHER" id="PTHR13887:SF41">
    <property type="entry name" value="THIOREDOXIN SUPERFAMILY PROTEIN"/>
    <property type="match status" value="1"/>
</dbReference>
<dbReference type="Pfam" id="PF01323">
    <property type="entry name" value="DSBA"/>
    <property type="match status" value="1"/>
</dbReference>
<reference evidence="3" key="1">
    <citation type="journal article" date="2019" name="Int. J. Syst. Evol. Microbiol.">
        <title>The Global Catalogue of Microorganisms (GCM) 10K type strain sequencing project: providing services to taxonomists for standard genome sequencing and annotation.</title>
        <authorList>
            <consortium name="The Broad Institute Genomics Platform"/>
            <consortium name="The Broad Institute Genome Sequencing Center for Infectious Disease"/>
            <person name="Wu L."/>
            <person name="Ma J."/>
        </authorList>
    </citation>
    <scope>NUCLEOTIDE SEQUENCE [LARGE SCALE GENOMIC DNA]</scope>
    <source>
        <strain evidence="3">JCM 18302</strain>
    </source>
</reference>
<dbReference type="Gene3D" id="3.40.30.10">
    <property type="entry name" value="Glutaredoxin"/>
    <property type="match status" value="1"/>
</dbReference>